<dbReference type="Gene3D" id="3.20.20.80">
    <property type="entry name" value="Glycosidases"/>
    <property type="match status" value="1"/>
</dbReference>
<keyword evidence="3" id="KW-0378">Hydrolase</keyword>
<dbReference type="Pfam" id="PF14587">
    <property type="entry name" value="Glyco_hydr_30_2"/>
    <property type="match status" value="1"/>
</dbReference>
<name>A0A1H6RAI3_9BACT</name>
<dbReference type="RefSeq" id="WP_090333232.1">
    <property type="nucleotide sequence ID" value="NZ_FNXY01000002.1"/>
</dbReference>
<protein>
    <submittedName>
        <fullName evidence="3">O-Glycosyl hydrolase</fullName>
    </submittedName>
</protein>
<dbReference type="InterPro" id="IPR013780">
    <property type="entry name" value="Glyco_hydro_b"/>
</dbReference>
<dbReference type="InterPro" id="IPR017853">
    <property type="entry name" value="GH"/>
</dbReference>
<dbReference type="OrthoDB" id="9806701at2"/>
<keyword evidence="4" id="KW-1185">Reference proteome</keyword>
<organism evidence="3 4">
    <name type="scientific">Dyadobacter koreensis</name>
    <dbReference type="NCBI Taxonomy" id="408657"/>
    <lineage>
        <taxon>Bacteria</taxon>
        <taxon>Pseudomonadati</taxon>
        <taxon>Bacteroidota</taxon>
        <taxon>Cytophagia</taxon>
        <taxon>Cytophagales</taxon>
        <taxon>Spirosomataceae</taxon>
        <taxon>Dyadobacter</taxon>
    </lineage>
</organism>
<sequence>MKISIKAIAFVFCTYSTFLTSFAQTAKPIVFTIDGQNKAQVIENFGAAGCWFSEGIGKYWPEQKKEQIAEWLFSKSFDKSGNPKGIGLSAWRFNIGGGTAEQGDSSGIKDFRKRVESFQNADGTYDWNKQAGYIWFVKKAKSYGVENLIAFSNTPPVHFTQNGYGFKTEKDYKSNLKADKYGAYAGFLADVIKHFDAEDLHFNYISPVNEPQWDWSNKPGQASQEGTPWRNEEIYRVTNALDSALTSQKLTSKIMLVEAGMLNYLYAGSGLANRQIQNFFGKDSKLEVRNLTHMSDFIGGHSYFTENGDSSMVKIRKSVADTAQKYNVKFWQTEYSMLADGFREGTKGKRSAIDCALFLAKVIHHDLVVGNASAWQLWNSYEPGSPDFDTRYFLIALKPNEKHTDGDYFQTKGLWSFGNFSRFIRPGMQRIIVDRSDKLTDLQAAQDVMLSAYTDHKGKVVVVAINYSTVQKAVKLDLKNPGKAGKVKRYVTSEFENDNLKLYPDQKLKDTIILPARSVTTMVVE</sequence>
<evidence type="ECO:0000259" key="2">
    <source>
        <dbReference type="Pfam" id="PF14587"/>
    </source>
</evidence>
<gene>
    <name evidence="3" type="ORF">SAMN04487995_1161</name>
</gene>
<dbReference type="Proteomes" id="UP000199532">
    <property type="component" value="Unassembled WGS sequence"/>
</dbReference>
<accession>A0A1H6RAI3</accession>
<evidence type="ECO:0000256" key="1">
    <source>
        <dbReference type="SAM" id="SignalP"/>
    </source>
</evidence>
<feature type="chain" id="PRO_5011593492" evidence="1">
    <location>
        <begin position="24"/>
        <end position="525"/>
    </location>
</feature>
<dbReference type="AlphaFoldDB" id="A0A1H6RAI3"/>
<evidence type="ECO:0000313" key="3">
    <source>
        <dbReference type="EMBL" id="SEI52868.1"/>
    </source>
</evidence>
<dbReference type="SUPFAM" id="SSF51445">
    <property type="entry name" value="(Trans)glycosidases"/>
    <property type="match status" value="1"/>
</dbReference>
<dbReference type="PANTHER" id="PTHR42767:SF1">
    <property type="entry name" value="ENDO-BETA-1,6-GALACTANASE-LIKE DOMAIN-CONTAINING PROTEIN"/>
    <property type="match status" value="1"/>
</dbReference>
<proteinExistence type="predicted"/>
<dbReference type="Gene3D" id="2.60.40.1180">
    <property type="entry name" value="Golgi alpha-mannosidase II"/>
    <property type="match status" value="1"/>
</dbReference>
<dbReference type="STRING" id="408657.SAMN04487995_1161"/>
<dbReference type="EMBL" id="FNXY01000002">
    <property type="protein sequence ID" value="SEI52868.1"/>
    <property type="molecule type" value="Genomic_DNA"/>
</dbReference>
<dbReference type="PANTHER" id="PTHR42767">
    <property type="entry name" value="ENDO-BETA-1,6-GALACTANASE"/>
    <property type="match status" value="1"/>
</dbReference>
<evidence type="ECO:0000313" key="4">
    <source>
        <dbReference type="Proteomes" id="UP000199532"/>
    </source>
</evidence>
<feature type="domain" description="Endo-beta-1,6-galactanase-like" evidence="2">
    <location>
        <begin position="32"/>
        <end position="383"/>
    </location>
</feature>
<dbReference type="InterPro" id="IPR039743">
    <property type="entry name" value="6GAL/EXGAL"/>
</dbReference>
<reference evidence="3 4" key="1">
    <citation type="submission" date="2016-10" db="EMBL/GenBank/DDBJ databases">
        <authorList>
            <person name="de Groot N.N."/>
        </authorList>
    </citation>
    <scope>NUCLEOTIDE SEQUENCE [LARGE SCALE GENOMIC DNA]</scope>
    <source>
        <strain evidence="3 4">DSM 19938</strain>
    </source>
</reference>
<dbReference type="InterPro" id="IPR039514">
    <property type="entry name" value="6GAL-like"/>
</dbReference>
<feature type="signal peptide" evidence="1">
    <location>
        <begin position="1"/>
        <end position="23"/>
    </location>
</feature>
<dbReference type="GO" id="GO:0004553">
    <property type="term" value="F:hydrolase activity, hydrolyzing O-glycosyl compounds"/>
    <property type="evidence" value="ECO:0007669"/>
    <property type="project" value="InterPro"/>
</dbReference>
<keyword evidence="1" id="KW-0732">Signal</keyword>
<dbReference type="SUPFAM" id="SSF51011">
    <property type="entry name" value="Glycosyl hydrolase domain"/>
    <property type="match status" value="1"/>
</dbReference>